<sequence>MDSPGFFFCICPDGALLREYLEGELVAPLRAEGSVPDVQFFWADEGLDRRFWDKLTLLGMDGRSRMLVVRGAEQLPAETWKKLSAVLGMPRPGILPVFCLEGAWEKGQPKLPAHIARLKCLAFAEKKQWIWRVAGLEARSLGKYVQKRASAMGLRMTPEAVNALSEMLIPDAFAVHNALEQLFLASPDGSADESLVRQMTEFAPEAVIFDMIRQLEQGNARAVWKALLRAGDGGESLLFPLLSLMAREARILWQLNAGEKVFVPQYVEKEKRGLAARLGFAGIAGIFAVLQKAEFSVKSGARQPLQAMEELVAALSLTFSASRKEAPYLR</sequence>
<dbReference type="InterPro" id="IPR005790">
    <property type="entry name" value="DNA_polIII_delta"/>
</dbReference>
<reference evidence="5" key="2">
    <citation type="submission" date="2021-09" db="EMBL/GenBank/DDBJ databases">
        <authorList>
            <person name="Gilroy R."/>
        </authorList>
    </citation>
    <scope>NUCLEOTIDE SEQUENCE</scope>
    <source>
        <strain evidence="5">ChiGjej2B2-19336</strain>
    </source>
</reference>
<dbReference type="NCBIfam" id="TIGR01128">
    <property type="entry name" value="holA"/>
    <property type="match status" value="1"/>
</dbReference>
<accession>A0A921AWZ2</accession>
<evidence type="ECO:0000313" key="6">
    <source>
        <dbReference type="Proteomes" id="UP000698963"/>
    </source>
</evidence>
<dbReference type="GO" id="GO:0009360">
    <property type="term" value="C:DNA polymerase III complex"/>
    <property type="evidence" value="ECO:0007669"/>
    <property type="project" value="TreeGrafter"/>
</dbReference>
<dbReference type="GO" id="GO:0006261">
    <property type="term" value="P:DNA-templated DNA replication"/>
    <property type="evidence" value="ECO:0007669"/>
    <property type="project" value="TreeGrafter"/>
</dbReference>
<name>A0A921AWZ2_9BACT</name>
<keyword evidence="1" id="KW-0808">Transferase</keyword>
<dbReference type="InterPro" id="IPR027417">
    <property type="entry name" value="P-loop_NTPase"/>
</dbReference>
<dbReference type="RefSeq" id="WP_304122513.1">
    <property type="nucleotide sequence ID" value="NZ_DYZA01000149.1"/>
</dbReference>
<dbReference type="SUPFAM" id="SSF52540">
    <property type="entry name" value="P-loop containing nucleoside triphosphate hydrolases"/>
    <property type="match status" value="1"/>
</dbReference>
<organism evidence="5 6">
    <name type="scientific">Mailhella massiliensis</name>
    <dbReference type="NCBI Taxonomy" id="1903261"/>
    <lineage>
        <taxon>Bacteria</taxon>
        <taxon>Pseudomonadati</taxon>
        <taxon>Thermodesulfobacteriota</taxon>
        <taxon>Desulfovibrionia</taxon>
        <taxon>Desulfovibrionales</taxon>
        <taxon>Desulfovibrionaceae</taxon>
        <taxon>Mailhella</taxon>
    </lineage>
</organism>
<evidence type="ECO:0000256" key="3">
    <source>
        <dbReference type="ARBA" id="ARBA00022705"/>
    </source>
</evidence>
<dbReference type="Gene3D" id="1.20.272.10">
    <property type="match status" value="1"/>
</dbReference>
<comment type="caution">
    <text evidence="5">The sequence shown here is derived from an EMBL/GenBank/DDBJ whole genome shotgun (WGS) entry which is preliminary data.</text>
</comment>
<gene>
    <name evidence="5" type="ORF">K8W16_07405</name>
</gene>
<dbReference type="Proteomes" id="UP000698963">
    <property type="component" value="Unassembled WGS sequence"/>
</dbReference>
<dbReference type="AlphaFoldDB" id="A0A921AWZ2"/>
<dbReference type="PANTHER" id="PTHR34388:SF1">
    <property type="entry name" value="DNA POLYMERASE III SUBUNIT DELTA"/>
    <property type="match status" value="1"/>
</dbReference>
<dbReference type="PANTHER" id="PTHR34388">
    <property type="entry name" value="DNA POLYMERASE III SUBUNIT DELTA"/>
    <property type="match status" value="1"/>
</dbReference>
<keyword evidence="4" id="KW-0239">DNA-directed DNA polymerase</keyword>
<reference evidence="5" key="1">
    <citation type="journal article" date="2021" name="PeerJ">
        <title>Extensive microbial diversity within the chicken gut microbiome revealed by metagenomics and culture.</title>
        <authorList>
            <person name="Gilroy R."/>
            <person name="Ravi A."/>
            <person name="Getino M."/>
            <person name="Pursley I."/>
            <person name="Horton D.L."/>
            <person name="Alikhan N.F."/>
            <person name="Baker D."/>
            <person name="Gharbi K."/>
            <person name="Hall N."/>
            <person name="Watson M."/>
            <person name="Adriaenssens E.M."/>
            <person name="Foster-Nyarko E."/>
            <person name="Jarju S."/>
            <person name="Secka A."/>
            <person name="Antonio M."/>
            <person name="Oren A."/>
            <person name="Chaudhuri R.R."/>
            <person name="La Ragione R."/>
            <person name="Hildebrand F."/>
            <person name="Pallen M.J."/>
        </authorList>
    </citation>
    <scope>NUCLEOTIDE SEQUENCE</scope>
    <source>
        <strain evidence="5">ChiGjej2B2-19336</strain>
    </source>
</reference>
<dbReference type="EMBL" id="DYZA01000149">
    <property type="protein sequence ID" value="HJD97456.1"/>
    <property type="molecule type" value="Genomic_DNA"/>
</dbReference>
<evidence type="ECO:0000313" key="5">
    <source>
        <dbReference type="EMBL" id="HJD97456.1"/>
    </source>
</evidence>
<dbReference type="GO" id="GO:0003677">
    <property type="term" value="F:DNA binding"/>
    <property type="evidence" value="ECO:0007669"/>
    <property type="project" value="InterPro"/>
</dbReference>
<evidence type="ECO:0000256" key="2">
    <source>
        <dbReference type="ARBA" id="ARBA00022695"/>
    </source>
</evidence>
<evidence type="ECO:0000256" key="4">
    <source>
        <dbReference type="ARBA" id="ARBA00022932"/>
    </source>
</evidence>
<keyword evidence="2" id="KW-0548">Nucleotidyltransferase</keyword>
<evidence type="ECO:0000256" key="1">
    <source>
        <dbReference type="ARBA" id="ARBA00022679"/>
    </source>
</evidence>
<dbReference type="Gene3D" id="1.10.8.60">
    <property type="match status" value="1"/>
</dbReference>
<protein>
    <submittedName>
        <fullName evidence="5">DNA polymerase III subunit delta</fullName>
    </submittedName>
</protein>
<dbReference type="GO" id="GO:0003887">
    <property type="term" value="F:DNA-directed DNA polymerase activity"/>
    <property type="evidence" value="ECO:0007669"/>
    <property type="project" value="UniProtKB-KW"/>
</dbReference>
<proteinExistence type="predicted"/>
<keyword evidence="3" id="KW-0235">DNA replication</keyword>